<evidence type="ECO:0000256" key="3">
    <source>
        <dbReference type="ARBA" id="ARBA00022989"/>
    </source>
</evidence>
<keyword evidence="3 5" id="KW-1133">Transmembrane helix</keyword>
<protein>
    <submittedName>
        <fullName evidence="6">Septation protein IspZ</fullName>
    </submittedName>
</protein>
<evidence type="ECO:0000313" key="7">
    <source>
        <dbReference type="Proteomes" id="UP001168167"/>
    </source>
</evidence>
<reference evidence="6" key="1">
    <citation type="submission" date="2022-08" db="EMBL/GenBank/DDBJ databases">
        <authorList>
            <person name="Dzunkova M."/>
            <person name="La Clair J."/>
            <person name="Tyml T."/>
            <person name="Doud D."/>
            <person name="Schulz F."/>
            <person name="Piquer S."/>
            <person name="Porcel Sanchis D."/>
            <person name="Osborn A."/>
            <person name="Robinson D."/>
            <person name="Louie K.B."/>
            <person name="Bowen B.P."/>
            <person name="Bowers R."/>
            <person name="Lee J."/>
            <person name="Arnau Llombart V."/>
            <person name="Diaz Villanueva W."/>
            <person name="Gosliner T."/>
            <person name="Northen T."/>
            <person name="Cheng J.-F."/>
            <person name="Burkart M.D."/>
            <person name="Woyke T."/>
        </authorList>
    </citation>
    <scope>NUCLEOTIDE SEQUENCE</scope>
    <source>
        <strain evidence="6">Df01</strain>
    </source>
</reference>
<evidence type="ECO:0000256" key="1">
    <source>
        <dbReference type="ARBA" id="ARBA00022475"/>
    </source>
</evidence>
<reference evidence="6" key="2">
    <citation type="journal article" date="2023" name="Microbiome">
        <title>Synthase-selected sorting approach identifies a beta-lactone synthase in a nudibranch symbiotic bacterium.</title>
        <authorList>
            <person name="Dzunkova M."/>
            <person name="La Clair J.J."/>
            <person name="Tyml T."/>
            <person name="Doud D."/>
            <person name="Schulz F."/>
            <person name="Piquer-Esteban S."/>
            <person name="Porcel Sanchis D."/>
            <person name="Osborn A."/>
            <person name="Robinson D."/>
            <person name="Louie K.B."/>
            <person name="Bowen B.P."/>
            <person name="Bowers R.M."/>
            <person name="Lee J."/>
            <person name="Arnau V."/>
            <person name="Diaz-Villanueva W."/>
            <person name="Stepanauskas R."/>
            <person name="Gosliner T."/>
            <person name="Date S.V."/>
            <person name="Northen T.R."/>
            <person name="Cheng J.F."/>
            <person name="Burkart M.D."/>
            <person name="Woyke T."/>
        </authorList>
    </citation>
    <scope>NUCLEOTIDE SEQUENCE</scope>
    <source>
        <strain evidence="6">Df01</strain>
    </source>
</reference>
<name>A0ABT7QM55_9GAMM</name>
<keyword evidence="2 5" id="KW-0812">Transmembrane</keyword>
<keyword evidence="7" id="KW-1185">Reference proteome</keyword>
<evidence type="ECO:0000313" key="6">
    <source>
        <dbReference type="EMBL" id="MDM5147742.1"/>
    </source>
</evidence>
<feature type="transmembrane region" description="Helical" evidence="5">
    <location>
        <begin position="36"/>
        <end position="52"/>
    </location>
</feature>
<feature type="transmembrane region" description="Helical" evidence="5">
    <location>
        <begin position="64"/>
        <end position="80"/>
    </location>
</feature>
<dbReference type="EMBL" id="JANQAO010000003">
    <property type="protein sequence ID" value="MDM5147742.1"/>
    <property type="molecule type" value="Genomic_DNA"/>
</dbReference>
<dbReference type="PANTHER" id="PTHR36917:SF1">
    <property type="entry name" value="INNER MEMBRANE-SPANNING PROTEIN YCIB"/>
    <property type="match status" value="1"/>
</dbReference>
<comment type="caution">
    <text evidence="6">The sequence shown here is derived from an EMBL/GenBank/DDBJ whole genome shotgun (WGS) entry which is preliminary data.</text>
</comment>
<accession>A0ABT7QM55</accession>
<evidence type="ECO:0000256" key="4">
    <source>
        <dbReference type="ARBA" id="ARBA00023136"/>
    </source>
</evidence>
<keyword evidence="4 5" id="KW-0472">Membrane</keyword>
<dbReference type="Proteomes" id="UP001168167">
    <property type="component" value="Unassembled WGS sequence"/>
</dbReference>
<proteinExistence type="predicted"/>
<organism evidence="6 7">
    <name type="scientific">Candidatus Doriopsillibacter californiensis</name>
    <dbReference type="NCBI Taxonomy" id="2970740"/>
    <lineage>
        <taxon>Bacteria</taxon>
        <taxon>Pseudomonadati</taxon>
        <taxon>Pseudomonadota</taxon>
        <taxon>Gammaproteobacteria</taxon>
        <taxon>Candidatus Tethybacterales</taxon>
        <taxon>Candidatus Persebacteraceae</taxon>
        <taxon>Candidatus Doriopsillibacter</taxon>
    </lineage>
</organism>
<dbReference type="Pfam" id="PF04279">
    <property type="entry name" value="IspA"/>
    <property type="match status" value="1"/>
</dbReference>
<dbReference type="InterPro" id="IPR006008">
    <property type="entry name" value="YciB"/>
</dbReference>
<sequence>MTKQDFRTATMALMVAVVLQILALKLCKLPIKAMEWTILSLVLVFGCITLLLRENFYLQIKTTVINWLFALVLVIAEFGFKKNLMKGVLSEFITAPDAVWRRALLMLSIMFGIIGAANLIIIFNFSESAWVYVKTFGYPAFSFLSLLTIITYLMRHAATRDER</sequence>
<feature type="transmembrane region" description="Helical" evidence="5">
    <location>
        <begin position="136"/>
        <end position="154"/>
    </location>
</feature>
<feature type="transmembrane region" description="Helical" evidence="5">
    <location>
        <begin position="103"/>
        <end position="124"/>
    </location>
</feature>
<dbReference type="PANTHER" id="PTHR36917">
    <property type="entry name" value="INTRACELLULAR SEPTATION PROTEIN A-RELATED"/>
    <property type="match status" value="1"/>
</dbReference>
<keyword evidence="1" id="KW-1003">Cell membrane</keyword>
<evidence type="ECO:0000256" key="5">
    <source>
        <dbReference type="SAM" id="Phobius"/>
    </source>
</evidence>
<feature type="transmembrane region" description="Helical" evidence="5">
    <location>
        <begin position="6"/>
        <end position="24"/>
    </location>
</feature>
<gene>
    <name evidence="6" type="ORF">NQX30_05090</name>
</gene>
<evidence type="ECO:0000256" key="2">
    <source>
        <dbReference type="ARBA" id="ARBA00022692"/>
    </source>
</evidence>